<evidence type="ECO:0000313" key="2">
    <source>
        <dbReference type="EMBL" id="QJB01770.1"/>
    </source>
</evidence>
<accession>A0A6M3LZE7</accession>
<organism evidence="1">
    <name type="scientific">viral metagenome</name>
    <dbReference type="NCBI Taxonomy" id="1070528"/>
    <lineage>
        <taxon>unclassified sequences</taxon>
        <taxon>metagenomes</taxon>
        <taxon>organismal metagenomes</taxon>
    </lineage>
</organism>
<gene>
    <name evidence="1" type="ORF">MM171A02068_0005</name>
    <name evidence="2" type="ORF">MM171B02023_0003</name>
</gene>
<reference evidence="1" key="1">
    <citation type="submission" date="2020-03" db="EMBL/GenBank/DDBJ databases">
        <title>The deep terrestrial virosphere.</title>
        <authorList>
            <person name="Holmfeldt K."/>
            <person name="Nilsson E."/>
            <person name="Simone D."/>
            <person name="Lopez-Fernandez M."/>
            <person name="Wu X."/>
            <person name="de Brujin I."/>
            <person name="Lundin D."/>
            <person name="Andersson A."/>
            <person name="Bertilsson S."/>
            <person name="Dopson M."/>
        </authorList>
    </citation>
    <scope>NUCLEOTIDE SEQUENCE</scope>
    <source>
        <strain evidence="1">MM171A02068</strain>
        <strain evidence="2">MM171B02023</strain>
    </source>
</reference>
<dbReference type="EMBL" id="MT143732">
    <property type="protein sequence ID" value="QJB01770.1"/>
    <property type="molecule type" value="Genomic_DNA"/>
</dbReference>
<proteinExistence type="predicted"/>
<evidence type="ECO:0000313" key="1">
    <source>
        <dbReference type="EMBL" id="QJA98261.1"/>
    </source>
</evidence>
<dbReference type="AlphaFoldDB" id="A0A6M3LZE7"/>
<dbReference type="EMBL" id="MT143566">
    <property type="protein sequence ID" value="QJA98261.1"/>
    <property type="molecule type" value="Genomic_DNA"/>
</dbReference>
<sequence>MAFEKDRVLLRHDIKYHQLTRHYSASRAVLVGQYVFAGIIITAQNQLADVTLTLNLFDNTVADGDRLCPPDLIKVFAAGADNYFTYSFEPPVICWRGVYVQIASVGGGLVRYQVLYDR</sequence>
<protein>
    <submittedName>
        <fullName evidence="1">Uncharacterized protein</fullName>
    </submittedName>
</protein>
<name>A0A6M3LZE7_9ZZZZ</name>